<dbReference type="InterPro" id="IPR031695">
    <property type="entry name" value="DUF4718"/>
</dbReference>
<comment type="caution">
    <text evidence="2">The sequence shown here is derived from an EMBL/GenBank/DDBJ whole genome shotgun (WGS) entry which is preliminary data.</text>
</comment>
<reference evidence="2" key="1">
    <citation type="journal article" date="2023" name="DNA Res.">
        <title>Chromosome-level genome assembly of Phrynocephalus forsythii using third-generation DNA sequencing and Hi-C analysis.</title>
        <authorList>
            <person name="Qi Y."/>
            <person name="Zhao W."/>
            <person name="Zhao Y."/>
            <person name="Niu C."/>
            <person name="Cao S."/>
            <person name="Zhang Y."/>
        </authorList>
    </citation>
    <scope>NUCLEOTIDE SEQUENCE</scope>
    <source>
        <tissue evidence="2">Muscle</tissue>
    </source>
</reference>
<keyword evidence="1" id="KW-0812">Transmembrane</keyword>
<evidence type="ECO:0000313" key="3">
    <source>
        <dbReference type="Proteomes" id="UP001142489"/>
    </source>
</evidence>
<dbReference type="PANTHER" id="PTHR37858:SF1">
    <property type="entry name" value="CHROMOSOME 1 OPEN READING FRAME 185"/>
    <property type="match status" value="1"/>
</dbReference>
<dbReference type="PANTHER" id="PTHR37858">
    <property type="entry name" value="HYPOTHETICAL PROTEIN LOC689589"/>
    <property type="match status" value="1"/>
</dbReference>
<keyword evidence="1" id="KW-0472">Membrane</keyword>
<protein>
    <submittedName>
        <fullName evidence="2">Uncharacterized protein</fullName>
    </submittedName>
</protein>
<evidence type="ECO:0000313" key="2">
    <source>
        <dbReference type="EMBL" id="KAJ7332734.1"/>
    </source>
</evidence>
<name>A0A9Q0XXL8_9SAUR</name>
<proteinExistence type="predicted"/>
<gene>
    <name evidence="2" type="ORF">JRQ81_014914</name>
</gene>
<dbReference type="Proteomes" id="UP001142489">
    <property type="component" value="Unassembled WGS sequence"/>
</dbReference>
<organism evidence="2 3">
    <name type="scientific">Phrynocephalus forsythii</name>
    <dbReference type="NCBI Taxonomy" id="171643"/>
    <lineage>
        <taxon>Eukaryota</taxon>
        <taxon>Metazoa</taxon>
        <taxon>Chordata</taxon>
        <taxon>Craniata</taxon>
        <taxon>Vertebrata</taxon>
        <taxon>Euteleostomi</taxon>
        <taxon>Lepidosauria</taxon>
        <taxon>Squamata</taxon>
        <taxon>Bifurcata</taxon>
        <taxon>Unidentata</taxon>
        <taxon>Episquamata</taxon>
        <taxon>Toxicofera</taxon>
        <taxon>Iguania</taxon>
        <taxon>Acrodonta</taxon>
        <taxon>Agamidae</taxon>
        <taxon>Agaminae</taxon>
        <taxon>Phrynocephalus</taxon>
    </lineage>
</organism>
<dbReference type="OrthoDB" id="9423720at2759"/>
<evidence type="ECO:0000256" key="1">
    <source>
        <dbReference type="SAM" id="Phobius"/>
    </source>
</evidence>
<dbReference type="Pfam" id="PF15842">
    <property type="entry name" value="DUF4718"/>
    <property type="match status" value="1"/>
</dbReference>
<feature type="transmembrane region" description="Helical" evidence="1">
    <location>
        <begin position="259"/>
        <end position="283"/>
    </location>
</feature>
<dbReference type="EMBL" id="JAPFRF010000005">
    <property type="protein sequence ID" value="KAJ7332734.1"/>
    <property type="molecule type" value="Genomic_DNA"/>
</dbReference>
<keyword evidence="3" id="KW-1185">Reference proteome</keyword>
<accession>A0A9Q0XXL8</accession>
<dbReference type="AlphaFoldDB" id="A0A9Q0XXL8"/>
<sequence>MGGRAMLRPEVLMAMLLVLVPITGFPIVGRHLVLWEVWPGHGVQYQEVSGAASKSRSYKIIIYLHLQQSAQKKNSRNFENFRRNLDVPKKNTNRNHPQQKLLKYVILYKRNLIRFSRKHLGIGTSTLRGNSYFGNMQKNILKNDDSIKKIIPPNIKIAVCMKDELFHSAIDQAKLPVCTTKLLKHFMQLLQGVEKHVTDTRKGLGPILKVFMVKNPLDTDKHFPALFFIGPSAVGRTKRSANVKTEVIPVDLLRHLTSAFAACATIFGISLFALALALCYLYYKRRYLGQFFDTVLNDGESRKGPKSIDSRGYGPVSLSQSFHFAQPQEPSWNEVAQATATEACSKNKPDVATVKEIYSSSDSEGSSKMSPRGLTVRSRAYVRPSWSTDSTRSFCDDVSDVSSSRLFLSDEIIVGNKYANSSSTTKEKELVPVAHQSDSRLSDRQKLCTSTDLLQQPQKETTTSQLYLLDEMTAENLFSNPSTIIPKEEELADSALKPEYIFCDNQEQQASGNLLLQQEKLISEIYFPDEIRVEESGQFLEVANTTPKEKELLPATNHSKDYLCDNKEQHNSNCLLLNLNKVTIQKSKSESDIYPSSSKVLHAVNSLTYIFRDP</sequence>
<keyword evidence="1" id="KW-1133">Transmembrane helix</keyword>